<evidence type="ECO:0000256" key="5">
    <source>
        <dbReference type="ARBA" id="ARBA00022741"/>
    </source>
</evidence>
<dbReference type="InterPro" id="IPR036897">
    <property type="entry name" value="CarbamoylP_synth_lsu_oligo_sf"/>
</dbReference>
<dbReference type="PANTHER" id="PTHR11405">
    <property type="entry name" value="CARBAMOYLTRANSFERASE FAMILY MEMBER"/>
    <property type="match status" value="1"/>
</dbReference>
<dbReference type="PATRIC" id="fig|1299334.3.peg.9620"/>
<comment type="caution">
    <text evidence="13">The sequence shown here is derived from an EMBL/GenBank/DDBJ whole genome shotgun (WGS) entry which is preliminary data.</text>
</comment>
<keyword evidence="1" id="KW-0028">Amino-acid biosynthesis</keyword>
<protein>
    <submittedName>
        <fullName evidence="13">Carbamoyl-phosphate synthetase large chain, oligomerization domain protein</fullName>
    </submittedName>
</protein>
<dbReference type="GO" id="GO:0005737">
    <property type="term" value="C:cytoplasm"/>
    <property type="evidence" value="ECO:0007669"/>
    <property type="project" value="TreeGrafter"/>
</dbReference>
<dbReference type="AlphaFoldDB" id="X7YRN6"/>
<dbReference type="InterPro" id="IPR005480">
    <property type="entry name" value="CPSase_lsu_oligo"/>
</dbReference>
<proteinExistence type="predicted"/>
<evidence type="ECO:0000256" key="1">
    <source>
        <dbReference type="ARBA" id="ARBA00022571"/>
    </source>
</evidence>
<evidence type="ECO:0000256" key="7">
    <source>
        <dbReference type="ARBA" id="ARBA00022842"/>
    </source>
</evidence>
<evidence type="ECO:0000256" key="6">
    <source>
        <dbReference type="ARBA" id="ARBA00022840"/>
    </source>
</evidence>
<dbReference type="EMBL" id="JAOB01000090">
    <property type="protein sequence ID" value="EUA09070.1"/>
    <property type="molecule type" value="Genomic_DNA"/>
</dbReference>
<evidence type="ECO:0000256" key="10">
    <source>
        <dbReference type="ARBA" id="ARBA00047359"/>
    </source>
</evidence>
<evidence type="ECO:0000313" key="13">
    <source>
        <dbReference type="EMBL" id="EUA09070.1"/>
    </source>
</evidence>
<keyword evidence="5" id="KW-0547">Nucleotide-binding</keyword>
<keyword evidence="4" id="KW-0677">Repeat</keyword>
<evidence type="ECO:0000256" key="8">
    <source>
        <dbReference type="ARBA" id="ARBA00022975"/>
    </source>
</evidence>
<dbReference type="GO" id="GO:0046872">
    <property type="term" value="F:metal ion binding"/>
    <property type="evidence" value="ECO:0007669"/>
    <property type="project" value="UniProtKB-KW"/>
</dbReference>
<dbReference type="GO" id="GO:0004088">
    <property type="term" value="F:carbamoyl-phosphate synthase (glutamine-hydrolyzing) activity"/>
    <property type="evidence" value="ECO:0007669"/>
    <property type="project" value="TreeGrafter"/>
</dbReference>
<evidence type="ECO:0000259" key="12">
    <source>
        <dbReference type="SMART" id="SM01096"/>
    </source>
</evidence>
<keyword evidence="1" id="KW-0055">Arginine biosynthesis</keyword>
<feature type="domain" description="Carbamoyl-phosphate synthetase large subunit oligomerisation" evidence="12">
    <location>
        <begin position="45"/>
        <end position="168"/>
    </location>
</feature>
<keyword evidence="6" id="KW-0067">ATP-binding</keyword>
<keyword evidence="8" id="KW-0665">Pyrimidine biosynthesis</keyword>
<evidence type="ECO:0000256" key="4">
    <source>
        <dbReference type="ARBA" id="ARBA00022737"/>
    </source>
</evidence>
<evidence type="ECO:0000256" key="11">
    <source>
        <dbReference type="SAM" id="MobiDB-lite"/>
    </source>
</evidence>
<accession>X7YRN6</accession>
<sequence>MKSVGEAMSLGRNFIEALGKVMRSLETSRAGFWTTPDPPGSADETLRRLASPSENRLYDIELALRLGATIEQVSQASGVDPWFVAQIAQLVELRSELVDAAVLDAGLLRRCKHSGLSDRQIAALRPELAGENGVRSLRSRLGIHPVYKTVDTCAAEFEAKTPYHYSSYELDPPPKPKWPRKPKNPKCSSSVPGLTGSVRASNSTTAACTRQRR</sequence>
<keyword evidence="3" id="KW-0479">Metal-binding</keyword>
<feature type="compositionally biased region" description="Polar residues" evidence="11">
    <location>
        <begin position="187"/>
        <end position="213"/>
    </location>
</feature>
<gene>
    <name evidence="13" type="ORF">I553_10127</name>
</gene>
<dbReference type="GO" id="GO:0006541">
    <property type="term" value="P:glutamine metabolic process"/>
    <property type="evidence" value="ECO:0007669"/>
    <property type="project" value="TreeGrafter"/>
</dbReference>
<keyword evidence="2" id="KW-0436">Ligase</keyword>
<evidence type="ECO:0000256" key="2">
    <source>
        <dbReference type="ARBA" id="ARBA00022598"/>
    </source>
</evidence>
<dbReference type="FunFam" id="1.10.1030.10:FF:000002">
    <property type="entry name" value="Carbamoyl-phosphate synthase large chain"/>
    <property type="match status" value="1"/>
</dbReference>
<reference evidence="13" key="1">
    <citation type="submission" date="2014-01" db="EMBL/GenBank/DDBJ databases">
        <authorList>
            <person name="Brown-Elliot B."/>
            <person name="Wallace R."/>
            <person name="Lenaerts A."/>
            <person name="Ordway D."/>
            <person name="DeGroote M.A."/>
            <person name="Parker T."/>
            <person name="Sizemore C."/>
            <person name="Tallon L.J."/>
            <person name="Sadzewicz L.K."/>
            <person name="Sengamalay N."/>
            <person name="Fraser C.M."/>
            <person name="Hine E."/>
            <person name="Shefchek K.A."/>
            <person name="Das S.P."/>
            <person name="Tettelin H."/>
        </authorList>
    </citation>
    <scope>NUCLEOTIDE SEQUENCE [LARGE SCALE GENOMIC DNA]</scope>
    <source>
        <strain evidence="13">4042</strain>
    </source>
</reference>
<dbReference type="Pfam" id="PF02787">
    <property type="entry name" value="CPSase_L_D3"/>
    <property type="match status" value="1"/>
</dbReference>
<organism evidence="13">
    <name type="scientific">Mycobacterium xenopi 4042</name>
    <dbReference type="NCBI Taxonomy" id="1299334"/>
    <lineage>
        <taxon>Bacteria</taxon>
        <taxon>Bacillati</taxon>
        <taxon>Actinomycetota</taxon>
        <taxon>Actinomycetes</taxon>
        <taxon>Mycobacteriales</taxon>
        <taxon>Mycobacteriaceae</taxon>
        <taxon>Mycobacterium</taxon>
    </lineage>
</organism>
<keyword evidence="9" id="KW-0464">Manganese</keyword>
<name>X7YRN6_MYCXE</name>
<dbReference type="GO" id="GO:0005524">
    <property type="term" value="F:ATP binding"/>
    <property type="evidence" value="ECO:0007669"/>
    <property type="project" value="UniProtKB-KW"/>
</dbReference>
<dbReference type="GO" id="GO:0004087">
    <property type="term" value="F:carbamoyl-phosphate synthase (ammonia) activity"/>
    <property type="evidence" value="ECO:0007669"/>
    <property type="project" value="UniProtKB-EC"/>
</dbReference>
<dbReference type="PANTHER" id="PTHR11405:SF53">
    <property type="entry name" value="CARBAMOYL-PHOSPHATE SYNTHASE [AMMONIA], MITOCHONDRIAL"/>
    <property type="match status" value="1"/>
</dbReference>
<feature type="region of interest" description="Disordered" evidence="11">
    <location>
        <begin position="165"/>
        <end position="213"/>
    </location>
</feature>
<comment type="catalytic activity">
    <reaction evidence="10">
        <text>hydrogencarbonate + NH4(+) + 2 ATP = carbamoyl phosphate + 2 ADP + phosphate + 2 H(+)</text>
        <dbReference type="Rhea" id="RHEA:18029"/>
        <dbReference type="ChEBI" id="CHEBI:15378"/>
        <dbReference type="ChEBI" id="CHEBI:17544"/>
        <dbReference type="ChEBI" id="CHEBI:28938"/>
        <dbReference type="ChEBI" id="CHEBI:30616"/>
        <dbReference type="ChEBI" id="CHEBI:43474"/>
        <dbReference type="ChEBI" id="CHEBI:58228"/>
        <dbReference type="ChEBI" id="CHEBI:456216"/>
        <dbReference type="EC" id="6.3.4.16"/>
    </reaction>
</comment>
<keyword evidence="7" id="KW-0460">Magnesium</keyword>
<dbReference type="GO" id="GO:0006221">
    <property type="term" value="P:pyrimidine nucleotide biosynthetic process"/>
    <property type="evidence" value="ECO:0007669"/>
    <property type="project" value="UniProtKB-KW"/>
</dbReference>
<dbReference type="SUPFAM" id="SSF48108">
    <property type="entry name" value="Carbamoyl phosphate synthetase, large subunit connection domain"/>
    <property type="match status" value="1"/>
</dbReference>
<evidence type="ECO:0000256" key="9">
    <source>
        <dbReference type="ARBA" id="ARBA00023211"/>
    </source>
</evidence>
<evidence type="ECO:0000256" key="3">
    <source>
        <dbReference type="ARBA" id="ARBA00022723"/>
    </source>
</evidence>
<dbReference type="SMART" id="SM01096">
    <property type="entry name" value="CPSase_L_D3"/>
    <property type="match status" value="1"/>
</dbReference>
<dbReference type="Gene3D" id="1.10.1030.10">
    <property type="entry name" value="Carbamoyl-phosphate synthetase, large subunit oligomerisation domain"/>
    <property type="match status" value="1"/>
</dbReference>